<evidence type="ECO:0000256" key="1">
    <source>
        <dbReference type="SAM" id="MobiDB-lite"/>
    </source>
</evidence>
<feature type="region of interest" description="Disordered" evidence="1">
    <location>
        <begin position="21"/>
        <end position="55"/>
    </location>
</feature>
<sequence>MGTLSRQTANSLAPVILARTPGACRANPPPRGIAHFRKCRAPRHPPRPASPSRGL</sequence>
<dbReference type="AlphaFoldDB" id="A0A6G0LMY0"/>
<evidence type="ECO:0000313" key="2">
    <source>
        <dbReference type="EMBL" id="KAE9124703.1"/>
    </source>
</evidence>
<name>A0A6G0LMY0_9STRA</name>
<reference evidence="2 3" key="1">
    <citation type="submission" date="2018-09" db="EMBL/GenBank/DDBJ databases">
        <title>Genomic investigation of the strawberry pathogen Phytophthora fragariae indicates pathogenicity is determined by transcriptional variation in three key races.</title>
        <authorList>
            <person name="Adams T.M."/>
            <person name="Armitage A.D."/>
            <person name="Sobczyk M.K."/>
            <person name="Bates H.J."/>
            <person name="Dunwell J.M."/>
            <person name="Nellist C.F."/>
            <person name="Harrison R.J."/>
        </authorList>
    </citation>
    <scope>NUCLEOTIDE SEQUENCE [LARGE SCALE GENOMIC DNA]</scope>
    <source>
        <strain evidence="2 3">ONT-3</strain>
    </source>
</reference>
<accession>A0A6G0LMY0</accession>
<dbReference type="Proteomes" id="UP000488956">
    <property type="component" value="Unassembled WGS sequence"/>
</dbReference>
<proteinExistence type="predicted"/>
<organism evidence="2 3">
    <name type="scientific">Phytophthora fragariae</name>
    <dbReference type="NCBI Taxonomy" id="53985"/>
    <lineage>
        <taxon>Eukaryota</taxon>
        <taxon>Sar</taxon>
        <taxon>Stramenopiles</taxon>
        <taxon>Oomycota</taxon>
        <taxon>Peronosporomycetes</taxon>
        <taxon>Peronosporales</taxon>
        <taxon>Peronosporaceae</taxon>
        <taxon>Phytophthora</taxon>
    </lineage>
</organism>
<evidence type="ECO:0000313" key="3">
    <source>
        <dbReference type="Proteomes" id="UP000488956"/>
    </source>
</evidence>
<dbReference type="EMBL" id="QXFX01000228">
    <property type="protein sequence ID" value="KAE9124703.1"/>
    <property type="molecule type" value="Genomic_DNA"/>
</dbReference>
<gene>
    <name evidence="2" type="ORF">PF010_g5912</name>
</gene>
<feature type="compositionally biased region" description="Basic residues" evidence="1">
    <location>
        <begin position="34"/>
        <end position="46"/>
    </location>
</feature>
<comment type="caution">
    <text evidence="2">The sequence shown here is derived from an EMBL/GenBank/DDBJ whole genome shotgun (WGS) entry which is preliminary data.</text>
</comment>
<protein>
    <submittedName>
        <fullName evidence="2">Uncharacterized protein</fullName>
    </submittedName>
</protein>